<sequence>MNVSRVQTETDSLRQVRTAVFHHYGGVAACSRLHPLTILYLLPTSNAEMSGIPQNWNESWDNLRDTLRGLEERGMDPLSAVLQLLHVQIIRDEADDLDTSSVADLKPHLGTNYVPTARERRTLEDYCQRSMEKIARVSKIIQGSSILRAALQERVDPYLALLSPVRAMPPEILQEIFVACLPTRYCAIMHPSDSPLLLGRVCSAWRTIALSTPELWSSVHVVVLPSPESAAPCELLRTWLQRSGNWPLSISVFIPLGRGFEENLRTFMDIILPYSPRWKSLRLLQRNWPELLCKLTSEDVPLLEVLQIAHASFDSHAIRFLAIPPNLRDLSLKCSQGDAHIPPRRWDRITSLCLESGKNFFNLDAGQVLELIEQCANLRSCRLGFPVQATGGPSLSTSAAHQITLLHLSSLSLTADIITTSPFNMVNFLAALVLPSLRALDLSGVCIVYSGVPVVSDVLFALDELVCRSSCDVQSLRVQFVEGDPEALVRCLRRCPGLTSLDLVQPGIFDDGEPSDLTPALRELGDSTLCPRLRHLRLTHCDYTEEIHPVLKALIETRCALANPNGAPLRTVKLNLRCDSTLLTTKFAAAIHPSEVAISNPGETRVVCAATLGIPESEREEQT</sequence>
<organism evidence="1 2">
    <name type="scientific">Mycena venus</name>
    <dbReference type="NCBI Taxonomy" id="2733690"/>
    <lineage>
        <taxon>Eukaryota</taxon>
        <taxon>Fungi</taxon>
        <taxon>Dikarya</taxon>
        <taxon>Basidiomycota</taxon>
        <taxon>Agaricomycotina</taxon>
        <taxon>Agaricomycetes</taxon>
        <taxon>Agaricomycetidae</taxon>
        <taxon>Agaricales</taxon>
        <taxon>Marasmiineae</taxon>
        <taxon>Mycenaceae</taxon>
        <taxon>Mycena</taxon>
    </lineage>
</organism>
<dbReference type="Gene3D" id="1.20.1280.50">
    <property type="match status" value="1"/>
</dbReference>
<dbReference type="PANTHER" id="PTHR38926:SF5">
    <property type="entry name" value="F-BOX AND LEUCINE-RICH REPEAT PROTEIN 6"/>
    <property type="match status" value="1"/>
</dbReference>
<proteinExistence type="predicted"/>
<comment type="caution">
    <text evidence="1">The sequence shown here is derived from an EMBL/GenBank/DDBJ whole genome shotgun (WGS) entry which is preliminary data.</text>
</comment>
<keyword evidence="2" id="KW-1185">Reference proteome</keyword>
<gene>
    <name evidence="1" type="ORF">MVEN_00963500</name>
</gene>
<dbReference type="EMBL" id="JACAZI010000007">
    <property type="protein sequence ID" value="KAF7356312.1"/>
    <property type="molecule type" value="Genomic_DNA"/>
</dbReference>
<evidence type="ECO:0000313" key="2">
    <source>
        <dbReference type="Proteomes" id="UP000620124"/>
    </source>
</evidence>
<dbReference type="SUPFAM" id="SSF52047">
    <property type="entry name" value="RNI-like"/>
    <property type="match status" value="1"/>
</dbReference>
<name>A0A8H6YBY4_9AGAR</name>
<dbReference type="PROSITE" id="PS51257">
    <property type="entry name" value="PROKAR_LIPOPROTEIN"/>
    <property type="match status" value="1"/>
</dbReference>
<dbReference type="PANTHER" id="PTHR38926">
    <property type="entry name" value="F-BOX DOMAIN CONTAINING PROTEIN, EXPRESSED"/>
    <property type="match status" value="1"/>
</dbReference>
<protein>
    <recommendedName>
        <fullName evidence="3">F-box domain-containing protein</fullName>
    </recommendedName>
</protein>
<dbReference type="AlphaFoldDB" id="A0A8H6YBY4"/>
<dbReference type="Proteomes" id="UP000620124">
    <property type="component" value="Unassembled WGS sequence"/>
</dbReference>
<dbReference type="OrthoDB" id="3365698at2759"/>
<reference evidence="1" key="1">
    <citation type="submission" date="2020-05" db="EMBL/GenBank/DDBJ databases">
        <title>Mycena genomes resolve the evolution of fungal bioluminescence.</title>
        <authorList>
            <person name="Tsai I.J."/>
        </authorList>
    </citation>
    <scope>NUCLEOTIDE SEQUENCE</scope>
    <source>
        <strain evidence="1">CCC161011</strain>
    </source>
</reference>
<evidence type="ECO:0008006" key="3">
    <source>
        <dbReference type="Google" id="ProtNLM"/>
    </source>
</evidence>
<accession>A0A8H6YBY4</accession>
<evidence type="ECO:0000313" key="1">
    <source>
        <dbReference type="EMBL" id="KAF7356312.1"/>
    </source>
</evidence>
<dbReference type="InterPro" id="IPR032675">
    <property type="entry name" value="LRR_dom_sf"/>
</dbReference>
<dbReference type="Gene3D" id="3.80.10.10">
    <property type="entry name" value="Ribonuclease Inhibitor"/>
    <property type="match status" value="1"/>
</dbReference>